<protein>
    <submittedName>
        <fullName evidence="6">FAD-linked oxidoreductase</fullName>
    </submittedName>
</protein>
<reference evidence="6 7" key="1">
    <citation type="submission" date="2021-03" db="EMBL/GenBank/DDBJ databases">
        <title>Sequencing the genomes of 1000 actinobacteria strains.</title>
        <authorList>
            <person name="Klenk H.-P."/>
        </authorList>
    </citation>
    <scope>NUCLEOTIDE SEQUENCE [LARGE SCALE GENOMIC DNA]</scope>
    <source>
        <strain evidence="6 7">DSM 14564</strain>
    </source>
</reference>
<dbReference type="PANTHER" id="PTHR43762:SF1">
    <property type="entry name" value="D-ARABINONO-1,4-LACTONE OXIDASE"/>
    <property type="match status" value="1"/>
</dbReference>
<evidence type="ECO:0000313" key="7">
    <source>
        <dbReference type="Proteomes" id="UP000698222"/>
    </source>
</evidence>
<dbReference type="PANTHER" id="PTHR43762">
    <property type="entry name" value="L-GULONOLACTONE OXIDASE"/>
    <property type="match status" value="1"/>
</dbReference>
<dbReference type="Pfam" id="PF04030">
    <property type="entry name" value="ALO"/>
    <property type="match status" value="1"/>
</dbReference>
<dbReference type="PROSITE" id="PS00862">
    <property type="entry name" value="OX2_COVAL_FAD"/>
    <property type="match status" value="1"/>
</dbReference>
<dbReference type="InterPro" id="IPR010031">
    <property type="entry name" value="FAD_lactone_oxidase-like"/>
</dbReference>
<gene>
    <name evidence="6" type="ORF">JOF44_004001</name>
</gene>
<comment type="similarity">
    <text evidence="2">Belongs to the oxygen-dependent FAD-linked oxidoreductase family.</text>
</comment>
<keyword evidence="3" id="KW-0060">Ascorbate biosynthesis</keyword>
<dbReference type="PROSITE" id="PS51387">
    <property type="entry name" value="FAD_PCMH"/>
    <property type="match status" value="1"/>
</dbReference>
<evidence type="ECO:0000256" key="1">
    <source>
        <dbReference type="ARBA" id="ARBA00005147"/>
    </source>
</evidence>
<keyword evidence="7" id="KW-1185">Reference proteome</keyword>
<keyword evidence="4" id="KW-0560">Oxidoreductase</keyword>
<dbReference type="InterPro" id="IPR016171">
    <property type="entry name" value="Vanillyl_alc_oxidase_C-sub2"/>
</dbReference>
<dbReference type="SUPFAM" id="SSF56176">
    <property type="entry name" value="FAD-binding/transporter-associated domain-like"/>
    <property type="match status" value="1"/>
</dbReference>
<sequence length="437" mass="47622">MVLISCPTHRTWSGTVRWSPQQVLAPRSEDEILAAMRTAREAGAGLRMIGGGHSFSALVATDGVMAGLDGYRGLVRVDADSGFVTLRGGTRLWEIADLLAPHGLALSVMGDIDHQSIAGAIQTGTHGTGARFTGFAGMVRGLRLALPDGSVVDTSPTRDPDLFQAARLGLGAVGVVLEVTLACVPRYRLDLVEATVDLDEALGSFVADSAIADHHELFWFPRTDRATVRTMRRVPQDTPARGPGRVAGVIQQEVLGNGAWELLCRGASLAPALSRPAAELASRVFAGPRVLDDSAAVFTAPRRVRFHESEWAIPTERLGEAFTALRARLTAEDVRVTFPLEIRRAAPDDVWLSTAYGRDTVYLAAHRYHREDPGPYLLLIQRILAPFTARPHWGKQHWLGAPQLRELYPRFEDFRAVRAAADPEGMLMTPYLRHLLG</sequence>
<evidence type="ECO:0000256" key="3">
    <source>
        <dbReference type="ARBA" id="ARBA00022644"/>
    </source>
</evidence>
<evidence type="ECO:0000256" key="2">
    <source>
        <dbReference type="ARBA" id="ARBA00005466"/>
    </source>
</evidence>
<dbReference type="Gene3D" id="3.30.43.10">
    <property type="entry name" value="Uridine Diphospho-n-acetylenolpyruvylglucosamine Reductase, domain 2"/>
    <property type="match status" value="1"/>
</dbReference>
<dbReference type="Gene3D" id="1.10.45.10">
    <property type="entry name" value="Vanillyl-alcohol Oxidase, Chain A, domain 4"/>
    <property type="match status" value="1"/>
</dbReference>
<name>A0ABS4YQM6_9MICO</name>
<proteinExistence type="inferred from homology"/>
<evidence type="ECO:0000256" key="4">
    <source>
        <dbReference type="ARBA" id="ARBA00023002"/>
    </source>
</evidence>
<accession>A0ABS4YQM6</accession>
<evidence type="ECO:0000313" key="6">
    <source>
        <dbReference type="EMBL" id="MBP2411098.1"/>
    </source>
</evidence>
<dbReference type="InterPro" id="IPR016167">
    <property type="entry name" value="FAD-bd_PCMH_sub1"/>
</dbReference>
<dbReference type="PIRSF" id="PIRSF000136">
    <property type="entry name" value="LGO_GLO"/>
    <property type="match status" value="1"/>
</dbReference>
<dbReference type="InterPro" id="IPR006094">
    <property type="entry name" value="Oxid_FAD_bind_N"/>
</dbReference>
<comment type="caution">
    <text evidence="6">The sequence shown here is derived from an EMBL/GenBank/DDBJ whole genome shotgun (WGS) entry which is preliminary data.</text>
</comment>
<dbReference type="InterPro" id="IPR036318">
    <property type="entry name" value="FAD-bd_PCMH-like_sf"/>
</dbReference>
<dbReference type="NCBIfam" id="TIGR01679">
    <property type="entry name" value="bact_FAD_ox"/>
    <property type="match status" value="1"/>
</dbReference>
<evidence type="ECO:0000259" key="5">
    <source>
        <dbReference type="PROSITE" id="PS51387"/>
    </source>
</evidence>
<feature type="domain" description="FAD-binding PCMH-type" evidence="5">
    <location>
        <begin position="16"/>
        <end position="186"/>
    </location>
</feature>
<dbReference type="EMBL" id="JAGIOC010000001">
    <property type="protein sequence ID" value="MBP2411098.1"/>
    <property type="molecule type" value="Genomic_DNA"/>
</dbReference>
<dbReference type="RefSeq" id="WP_209895486.1">
    <property type="nucleotide sequence ID" value="NZ_BAAAJV010000050.1"/>
</dbReference>
<dbReference type="Gene3D" id="3.30.70.2520">
    <property type="match status" value="1"/>
</dbReference>
<comment type="pathway">
    <text evidence="1">Cofactor biosynthesis; L-ascorbate biosynthesis.</text>
</comment>
<dbReference type="InterPro" id="IPR007173">
    <property type="entry name" value="ALO_C"/>
</dbReference>
<dbReference type="Gene3D" id="3.30.465.10">
    <property type="match status" value="1"/>
</dbReference>
<dbReference type="InterPro" id="IPR006093">
    <property type="entry name" value="Oxy_OxRdtase_FAD_BS"/>
</dbReference>
<dbReference type="InterPro" id="IPR016166">
    <property type="entry name" value="FAD-bd_PCMH"/>
</dbReference>
<dbReference type="Proteomes" id="UP000698222">
    <property type="component" value="Unassembled WGS sequence"/>
</dbReference>
<dbReference type="InterPro" id="IPR016169">
    <property type="entry name" value="FAD-bd_PCMH_sub2"/>
</dbReference>
<dbReference type="Pfam" id="PF01565">
    <property type="entry name" value="FAD_binding_4"/>
    <property type="match status" value="1"/>
</dbReference>
<organism evidence="6 7">
    <name type="scientific">Brachybacterium fresconis</name>
    <dbReference type="NCBI Taxonomy" id="173363"/>
    <lineage>
        <taxon>Bacteria</taxon>
        <taxon>Bacillati</taxon>
        <taxon>Actinomycetota</taxon>
        <taxon>Actinomycetes</taxon>
        <taxon>Micrococcales</taxon>
        <taxon>Dermabacteraceae</taxon>
        <taxon>Brachybacterium</taxon>
    </lineage>
</organism>